<proteinExistence type="predicted"/>
<reference evidence="2" key="2">
    <citation type="submission" date="2020-09" db="EMBL/GenBank/DDBJ databases">
        <authorList>
            <person name="Sun Q."/>
            <person name="Zhou Y."/>
        </authorList>
    </citation>
    <scope>NUCLEOTIDE SEQUENCE</scope>
    <source>
        <strain evidence="2">CGMCC 1.15478</strain>
    </source>
</reference>
<accession>A0A916UKA6</accession>
<keyword evidence="2" id="KW-0032">Aminotransferase</keyword>
<keyword evidence="3" id="KW-1185">Reference proteome</keyword>
<dbReference type="PANTHER" id="PTHR43799:SF1">
    <property type="entry name" value="ASPARTATE AMINOTRANSFERASE"/>
    <property type="match status" value="1"/>
</dbReference>
<dbReference type="Gene3D" id="3.90.1150.10">
    <property type="entry name" value="Aspartate Aminotransferase, domain 1"/>
    <property type="match status" value="1"/>
</dbReference>
<reference evidence="2" key="1">
    <citation type="journal article" date="2014" name="Int. J. Syst. Evol. Microbiol.">
        <title>Complete genome sequence of Corynebacterium casei LMG S-19264T (=DSM 44701T), isolated from a smear-ripened cheese.</title>
        <authorList>
            <consortium name="US DOE Joint Genome Institute (JGI-PGF)"/>
            <person name="Walter F."/>
            <person name="Albersmeier A."/>
            <person name="Kalinowski J."/>
            <person name="Ruckert C."/>
        </authorList>
    </citation>
    <scope>NUCLEOTIDE SEQUENCE</scope>
    <source>
        <strain evidence="2">CGMCC 1.15478</strain>
    </source>
</reference>
<gene>
    <name evidence="2" type="ORF">GCM10011410_30930</name>
</gene>
<dbReference type="RefSeq" id="WP_188677239.1">
    <property type="nucleotide sequence ID" value="NZ_BMJH01000004.1"/>
</dbReference>
<dbReference type="Pfam" id="PF12897">
    <property type="entry name" value="Asp_aminotransf"/>
    <property type="match status" value="1"/>
</dbReference>
<dbReference type="EMBL" id="BMJH01000004">
    <property type="protein sequence ID" value="GGC75407.1"/>
    <property type="molecule type" value="Genomic_DNA"/>
</dbReference>
<dbReference type="Gene3D" id="3.40.640.10">
    <property type="entry name" value="Type I PLP-dependent aspartate aminotransferase-like (Major domain)"/>
    <property type="match status" value="1"/>
</dbReference>
<dbReference type="InterPro" id="IPR024551">
    <property type="entry name" value="AspAT_Ic"/>
</dbReference>
<keyword evidence="1" id="KW-0175">Coiled coil</keyword>
<comment type="caution">
    <text evidence="2">The sequence shown here is derived from an EMBL/GenBank/DDBJ whole genome shotgun (WGS) entry which is preliminary data.</text>
</comment>
<dbReference type="Proteomes" id="UP000641514">
    <property type="component" value="Unassembled WGS sequence"/>
</dbReference>
<sequence>MVSFETLDQNALRTEVEKLRKEYADLQAKNLKLDLTRGKPSPAQLDLAADLLTLPGEDFRDGNGLDCRNYGGIDGLPELRAIFGELLNVPVEKLVAGNNSSLEMMHDTIVFQMLHGNVDSVRPWSAEPVVKFLCPAPGYDRHFAICEHLGIEMIPVPMRPDGPDMAIVRELVNDPLVKGLWAVPIHSNPTGVTFSEETVRALATMPTGAQDFRIYWDNAYAVHPLTETDAPVYDILAFAEAAGHENRPFIFASTSKITFAGSGVGFFGASAENIAWYKKNLSFSSIGPDKINQLRHLRFFGDADGVRAHMAKHRKILAPKFEAVLNILDNRLSDAKVATWTRPEGGYFISLDVVDGTAKRVVQLAKDAGIALTAAGASFPYGRDRKDRNIRLAPSLPTKDDIEVAMDGVATCVLLAAAEFYADIH</sequence>
<dbReference type="CDD" id="cd00609">
    <property type="entry name" value="AAT_like"/>
    <property type="match status" value="1"/>
</dbReference>
<evidence type="ECO:0000256" key="1">
    <source>
        <dbReference type="SAM" id="Coils"/>
    </source>
</evidence>
<feature type="coiled-coil region" evidence="1">
    <location>
        <begin position="9"/>
        <end position="36"/>
    </location>
</feature>
<evidence type="ECO:0000313" key="3">
    <source>
        <dbReference type="Proteomes" id="UP000641514"/>
    </source>
</evidence>
<dbReference type="InterPro" id="IPR015421">
    <property type="entry name" value="PyrdxlP-dep_Trfase_major"/>
</dbReference>
<evidence type="ECO:0000313" key="2">
    <source>
        <dbReference type="EMBL" id="GGC75407.1"/>
    </source>
</evidence>
<dbReference type="SUPFAM" id="SSF53383">
    <property type="entry name" value="PLP-dependent transferases"/>
    <property type="match status" value="1"/>
</dbReference>
<dbReference type="PANTHER" id="PTHR43799">
    <property type="entry name" value="AMINOTRANSFERASE, PUTATIVE-RELATED"/>
    <property type="match status" value="1"/>
</dbReference>
<dbReference type="AlphaFoldDB" id="A0A916UKA6"/>
<keyword evidence="2" id="KW-0808">Transferase</keyword>
<dbReference type="GO" id="GO:0004069">
    <property type="term" value="F:L-aspartate:2-oxoglutarate aminotransferase activity"/>
    <property type="evidence" value="ECO:0007669"/>
    <property type="project" value="InterPro"/>
</dbReference>
<dbReference type="InterPro" id="IPR015422">
    <property type="entry name" value="PyrdxlP-dep_Trfase_small"/>
</dbReference>
<organism evidence="2 3">
    <name type="scientific">Hoyosella rhizosphaerae</name>
    <dbReference type="NCBI Taxonomy" id="1755582"/>
    <lineage>
        <taxon>Bacteria</taxon>
        <taxon>Bacillati</taxon>
        <taxon>Actinomycetota</taxon>
        <taxon>Actinomycetes</taxon>
        <taxon>Mycobacteriales</taxon>
        <taxon>Hoyosellaceae</taxon>
        <taxon>Hoyosella</taxon>
    </lineage>
</organism>
<dbReference type="InterPro" id="IPR015424">
    <property type="entry name" value="PyrdxlP-dep_Trfase"/>
</dbReference>
<name>A0A916UKA6_9ACTN</name>
<protein>
    <submittedName>
        <fullName evidence="2">Aminotransferase</fullName>
    </submittedName>
</protein>